<organism evidence="3 4">
    <name type="scientific">Linderina pennispora</name>
    <dbReference type="NCBI Taxonomy" id="61395"/>
    <lineage>
        <taxon>Eukaryota</taxon>
        <taxon>Fungi</taxon>
        <taxon>Fungi incertae sedis</taxon>
        <taxon>Zoopagomycota</taxon>
        <taxon>Kickxellomycotina</taxon>
        <taxon>Kickxellomycetes</taxon>
        <taxon>Kickxellales</taxon>
        <taxon>Kickxellaceae</taxon>
        <taxon>Linderina</taxon>
    </lineage>
</organism>
<name>A0A1Y1VYS8_9FUNG</name>
<reference evidence="3 4" key="1">
    <citation type="submission" date="2016-07" db="EMBL/GenBank/DDBJ databases">
        <title>Pervasive Adenine N6-methylation of Active Genes in Fungi.</title>
        <authorList>
            <consortium name="DOE Joint Genome Institute"/>
            <person name="Mondo S.J."/>
            <person name="Dannebaum R.O."/>
            <person name="Kuo R.C."/>
            <person name="Labutti K."/>
            <person name="Haridas S."/>
            <person name="Kuo A."/>
            <person name="Salamov A."/>
            <person name="Ahrendt S.R."/>
            <person name="Lipzen A."/>
            <person name="Sullivan W."/>
            <person name="Andreopoulos W.B."/>
            <person name="Clum A."/>
            <person name="Lindquist E."/>
            <person name="Daum C."/>
            <person name="Ramamoorthy G.K."/>
            <person name="Gryganskyi A."/>
            <person name="Culley D."/>
            <person name="Magnuson J.K."/>
            <person name="James T.Y."/>
            <person name="O'Malley M.A."/>
            <person name="Stajich J.E."/>
            <person name="Spatafora J.W."/>
            <person name="Visel A."/>
            <person name="Grigoriev I.V."/>
        </authorList>
    </citation>
    <scope>NUCLEOTIDE SEQUENCE [LARGE SCALE GENOMIC DNA]</scope>
    <source>
        <strain evidence="3 4">ATCC 12442</strain>
    </source>
</reference>
<dbReference type="Gene3D" id="1.25.10.10">
    <property type="entry name" value="Leucine-rich Repeat Variant"/>
    <property type="match status" value="1"/>
</dbReference>
<feature type="compositionally biased region" description="Polar residues" evidence="1">
    <location>
        <begin position="23"/>
        <end position="39"/>
    </location>
</feature>
<evidence type="ECO:0000313" key="4">
    <source>
        <dbReference type="Proteomes" id="UP000193922"/>
    </source>
</evidence>
<dbReference type="RefSeq" id="XP_040740401.1">
    <property type="nucleotide sequence ID" value="XM_040891904.1"/>
</dbReference>
<dbReference type="EMBL" id="MCFD01000015">
    <property type="protein sequence ID" value="ORX66413.1"/>
    <property type="molecule type" value="Genomic_DNA"/>
</dbReference>
<dbReference type="STRING" id="61395.A0A1Y1VYS8"/>
<keyword evidence="4" id="KW-1185">Reference proteome</keyword>
<accession>A0A1Y1VYS8</accession>
<feature type="chain" id="PRO_5012169146" evidence="2">
    <location>
        <begin position="17"/>
        <end position="360"/>
    </location>
</feature>
<gene>
    <name evidence="3" type="ORF">DL89DRAFT_63588</name>
</gene>
<sequence>MRFLAWRLCWRLEASAAQGSLRGRQSTSANTRCSGSPSRHQWPLQVAPDRPTCRSPSYRRWTTANRRIPSQEFMFKNTPARSVPDKQWLQLVDRLAGPREPSHHVRAAVFESIGKLALALVDCPRTRDALVTLAVNDVQRVSGDQGSGKFGLFGSHHSLQDLDDEDEELDEETAAAEEESMVMSRALGEIHGSPSMRNRGSGSIGRGASLVGGPQTAVNGRVAKFRAQRAVTKDVIYQCAYNLPALLAALGPQGWDRLRDVYMQLSKAEHYEARRSLACSLHEVARILAAESQPSTSAPSDQQQPPAAATSASAGIQRRPGKRAVFVFDRRHRDKRWEHWRIWATRLPGSRRPAASDAFR</sequence>
<feature type="region of interest" description="Disordered" evidence="1">
    <location>
        <begin position="20"/>
        <end position="49"/>
    </location>
</feature>
<feature type="region of interest" description="Disordered" evidence="1">
    <location>
        <begin position="292"/>
        <end position="319"/>
    </location>
</feature>
<keyword evidence="2" id="KW-0732">Signal</keyword>
<dbReference type="AlphaFoldDB" id="A0A1Y1VYS8"/>
<comment type="caution">
    <text evidence="3">The sequence shown here is derived from an EMBL/GenBank/DDBJ whole genome shotgun (WGS) entry which is preliminary data.</text>
</comment>
<evidence type="ECO:0000256" key="1">
    <source>
        <dbReference type="SAM" id="MobiDB-lite"/>
    </source>
</evidence>
<evidence type="ECO:0000256" key="2">
    <source>
        <dbReference type="SAM" id="SignalP"/>
    </source>
</evidence>
<dbReference type="InterPro" id="IPR011989">
    <property type="entry name" value="ARM-like"/>
</dbReference>
<feature type="signal peptide" evidence="2">
    <location>
        <begin position="1"/>
        <end position="16"/>
    </location>
</feature>
<feature type="compositionally biased region" description="Low complexity" evidence="1">
    <location>
        <begin position="292"/>
        <end position="314"/>
    </location>
</feature>
<dbReference type="GeneID" id="63808552"/>
<dbReference type="Proteomes" id="UP000193922">
    <property type="component" value="Unassembled WGS sequence"/>
</dbReference>
<feature type="region of interest" description="Disordered" evidence="1">
    <location>
        <begin position="190"/>
        <end position="210"/>
    </location>
</feature>
<dbReference type="OrthoDB" id="340346at2759"/>
<evidence type="ECO:0000313" key="3">
    <source>
        <dbReference type="EMBL" id="ORX66413.1"/>
    </source>
</evidence>
<proteinExistence type="predicted"/>
<protein>
    <submittedName>
        <fullName evidence="3">Uncharacterized protein</fullName>
    </submittedName>
</protein>